<evidence type="ECO:0000313" key="6">
    <source>
        <dbReference type="Proteomes" id="UP000192343"/>
    </source>
</evidence>
<protein>
    <submittedName>
        <fullName evidence="5">ATPase</fullName>
    </submittedName>
</protein>
<evidence type="ECO:0000256" key="2">
    <source>
        <dbReference type="ARBA" id="ARBA00023004"/>
    </source>
</evidence>
<gene>
    <name evidence="5" type="ORF">B4O97_10545</name>
</gene>
<dbReference type="STRING" id="1963862.B4O97_10545"/>
<dbReference type="RefSeq" id="WP_083050665.1">
    <property type="nucleotide sequence ID" value="NZ_MWQY01000010.1"/>
</dbReference>
<proteinExistence type="predicted"/>
<reference evidence="5 6" key="1">
    <citation type="submission" date="2017-03" db="EMBL/GenBank/DDBJ databases">
        <title>Draft Genome sequence of Marispirochaeta sp. strain JC444.</title>
        <authorList>
            <person name="Shivani Y."/>
            <person name="Subhash Y."/>
            <person name="Sasikala C."/>
            <person name="Ramana C."/>
        </authorList>
    </citation>
    <scope>NUCLEOTIDE SEQUENCE [LARGE SCALE GENOMIC DNA]</scope>
    <source>
        <strain evidence="5 6">JC444</strain>
    </source>
</reference>
<dbReference type="AlphaFoldDB" id="A0A1Y1RXR1"/>
<dbReference type="PROSITE" id="PS51379">
    <property type="entry name" value="4FE4S_FER_2"/>
    <property type="match status" value="2"/>
</dbReference>
<accession>A0A1Y1RXR1</accession>
<dbReference type="OrthoDB" id="356549at2"/>
<dbReference type="GO" id="GO:0051536">
    <property type="term" value="F:iron-sulfur cluster binding"/>
    <property type="evidence" value="ECO:0007669"/>
    <property type="project" value="UniProtKB-KW"/>
</dbReference>
<dbReference type="SUPFAM" id="SSF52540">
    <property type="entry name" value="P-loop containing nucleoside triphosphate hydrolases"/>
    <property type="match status" value="1"/>
</dbReference>
<dbReference type="CDD" id="cd03110">
    <property type="entry name" value="SIMIBI_bact_arch"/>
    <property type="match status" value="1"/>
</dbReference>
<keyword evidence="2" id="KW-0408">Iron</keyword>
<keyword evidence="1" id="KW-0479">Metal-binding</keyword>
<dbReference type="EMBL" id="MWQY01000010">
    <property type="protein sequence ID" value="ORC35161.1"/>
    <property type="molecule type" value="Genomic_DNA"/>
</dbReference>
<keyword evidence="6" id="KW-1185">Reference proteome</keyword>
<dbReference type="InterPro" id="IPR027417">
    <property type="entry name" value="P-loop_NTPase"/>
</dbReference>
<dbReference type="GO" id="GO:0046872">
    <property type="term" value="F:metal ion binding"/>
    <property type="evidence" value="ECO:0007669"/>
    <property type="project" value="UniProtKB-KW"/>
</dbReference>
<dbReference type="Gene3D" id="3.40.50.300">
    <property type="entry name" value="P-loop containing nucleotide triphosphate hydrolases"/>
    <property type="match status" value="1"/>
</dbReference>
<dbReference type="PROSITE" id="PS00198">
    <property type="entry name" value="4FE4S_FER_1"/>
    <property type="match status" value="1"/>
</dbReference>
<name>A0A1Y1RXR1_9SPIO</name>
<feature type="domain" description="4Fe-4S ferredoxin-type" evidence="4">
    <location>
        <begin position="60"/>
        <end position="84"/>
    </location>
</feature>
<evidence type="ECO:0000313" key="5">
    <source>
        <dbReference type="EMBL" id="ORC35161.1"/>
    </source>
</evidence>
<dbReference type="Pfam" id="PF01656">
    <property type="entry name" value="CbiA"/>
    <property type="match status" value="1"/>
</dbReference>
<dbReference type="InterPro" id="IPR002586">
    <property type="entry name" value="CobQ/CobB/MinD/ParA_Nub-bd_dom"/>
</dbReference>
<evidence type="ECO:0000259" key="4">
    <source>
        <dbReference type="PROSITE" id="PS51379"/>
    </source>
</evidence>
<dbReference type="InterPro" id="IPR017896">
    <property type="entry name" value="4Fe4S_Fe-S-bd"/>
</dbReference>
<comment type="caution">
    <text evidence="5">The sequence shown here is derived from an EMBL/GenBank/DDBJ whole genome shotgun (WGS) entry which is preliminary data.</text>
</comment>
<dbReference type="Pfam" id="PF00037">
    <property type="entry name" value="Fer4"/>
    <property type="match status" value="1"/>
</dbReference>
<dbReference type="PANTHER" id="PTHR43063">
    <property type="entry name" value="4FE-4S CLUSTER CONTAINING PARA FAMILY ATPASE PROTEIN"/>
    <property type="match status" value="1"/>
</dbReference>
<keyword evidence="3" id="KW-0411">Iron-sulfur</keyword>
<dbReference type="Gene3D" id="3.30.70.20">
    <property type="match status" value="1"/>
</dbReference>
<dbReference type="PANTHER" id="PTHR43063:SF1">
    <property type="entry name" value="4FE-4S CLUSTER CONTAINING PARA FAMILY ATPASE PROTEIN"/>
    <property type="match status" value="1"/>
</dbReference>
<evidence type="ECO:0000256" key="3">
    <source>
        <dbReference type="ARBA" id="ARBA00023014"/>
    </source>
</evidence>
<feature type="domain" description="4Fe-4S ferredoxin-type" evidence="4">
    <location>
        <begin position="89"/>
        <end position="118"/>
    </location>
</feature>
<dbReference type="InterPro" id="IPR017900">
    <property type="entry name" value="4Fe4S_Fe_S_CS"/>
</dbReference>
<sequence length="288" mass="31850">MKIAIASGKGGTGKTTLSVNLASYLARKRPVVLTDLDVEEPNSGLFLHGRLEESKEMHRMVPSWDSNCCTLCGLCQQVCNFNAVIKMGDRVMVFPELCHGCYACSELCPAGSLPMVPVKMGEVRRYRVDGVDFIDSRLDIGQEQAVPLIAQTLDYVDECFPDDVCKIYDSPPGTSCPVIEAVKDIDFVLLVTEPTPFGLNDLKLAVETVRGLNKPFAVVINREGLGNADVRSYCEAEKIDIIAAIPNRREIAEMYSRGELLYQALPEVARELENIDAFLQRLAEEERA</sequence>
<organism evidence="5 6">
    <name type="scientific">Marispirochaeta aestuarii</name>
    <dbReference type="NCBI Taxonomy" id="1963862"/>
    <lineage>
        <taxon>Bacteria</taxon>
        <taxon>Pseudomonadati</taxon>
        <taxon>Spirochaetota</taxon>
        <taxon>Spirochaetia</taxon>
        <taxon>Spirochaetales</taxon>
        <taxon>Spirochaetaceae</taxon>
        <taxon>Marispirochaeta</taxon>
    </lineage>
</organism>
<dbReference type="Proteomes" id="UP000192343">
    <property type="component" value="Unassembled WGS sequence"/>
</dbReference>
<evidence type="ECO:0000256" key="1">
    <source>
        <dbReference type="ARBA" id="ARBA00022723"/>
    </source>
</evidence>